<evidence type="ECO:0000259" key="14">
    <source>
        <dbReference type="PROSITE" id="PS01180"/>
    </source>
</evidence>
<dbReference type="SUPFAM" id="SSF57440">
    <property type="entry name" value="Kringle-like"/>
    <property type="match status" value="1"/>
</dbReference>
<dbReference type="InterPro" id="IPR038178">
    <property type="entry name" value="Kringle_sf"/>
</dbReference>
<evidence type="ECO:0000256" key="1">
    <source>
        <dbReference type="ARBA" id="ARBA00004479"/>
    </source>
</evidence>
<feature type="transmembrane region" description="Helical" evidence="12">
    <location>
        <begin position="376"/>
        <end position="398"/>
    </location>
</feature>
<dbReference type="AlphaFoldDB" id="A0AAV7LKL7"/>
<feature type="chain" id="PRO_5043653127" description="Kringle-containing protein marking the eye and the nose" evidence="13">
    <location>
        <begin position="22"/>
        <end position="455"/>
    </location>
</feature>
<dbReference type="InterPro" id="IPR051836">
    <property type="entry name" value="Kremen_rcpt"/>
</dbReference>
<evidence type="ECO:0000313" key="18">
    <source>
        <dbReference type="Proteomes" id="UP001066276"/>
    </source>
</evidence>
<evidence type="ECO:0000259" key="16">
    <source>
        <dbReference type="PROSITE" id="PS51212"/>
    </source>
</evidence>
<dbReference type="FunFam" id="2.40.20.10:FF:000006">
    <property type="entry name" value="Kremen protein 2"/>
    <property type="match status" value="1"/>
</dbReference>
<dbReference type="PROSITE" id="PS51212">
    <property type="entry name" value="WSC"/>
    <property type="match status" value="1"/>
</dbReference>
<keyword evidence="5 13" id="KW-0732">Signal</keyword>
<dbReference type="PROSITE" id="PS01180">
    <property type="entry name" value="CUB"/>
    <property type="match status" value="1"/>
</dbReference>
<dbReference type="SMART" id="SM00130">
    <property type="entry name" value="KR"/>
    <property type="match status" value="1"/>
</dbReference>
<dbReference type="PRINTS" id="PR00018">
    <property type="entry name" value="KRINGLE"/>
</dbReference>
<dbReference type="CDD" id="cd00041">
    <property type="entry name" value="CUB"/>
    <property type="match status" value="1"/>
</dbReference>
<feature type="domain" description="Kringle" evidence="15">
    <location>
        <begin position="28"/>
        <end position="111"/>
    </location>
</feature>
<keyword evidence="9" id="KW-0325">Glycoprotein</keyword>
<dbReference type="PANTHER" id="PTHR24269:SF13">
    <property type="entry name" value="KREMEN PROTEIN 1"/>
    <property type="match status" value="1"/>
</dbReference>
<keyword evidence="4 12" id="KW-0812">Transmembrane</keyword>
<dbReference type="InterPro" id="IPR000001">
    <property type="entry name" value="Kringle"/>
</dbReference>
<name>A0AAV7LKL7_PLEWA</name>
<dbReference type="GO" id="GO:0016055">
    <property type="term" value="P:Wnt signaling pathway"/>
    <property type="evidence" value="ECO:0007669"/>
    <property type="project" value="UniProtKB-KW"/>
</dbReference>
<dbReference type="SMART" id="SM00321">
    <property type="entry name" value="WSC"/>
    <property type="match status" value="1"/>
</dbReference>
<organism evidence="17 18">
    <name type="scientific">Pleurodeles waltl</name>
    <name type="common">Iberian ribbed newt</name>
    <dbReference type="NCBI Taxonomy" id="8319"/>
    <lineage>
        <taxon>Eukaryota</taxon>
        <taxon>Metazoa</taxon>
        <taxon>Chordata</taxon>
        <taxon>Craniata</taxon>
        <taxon>Vertebrata</taxon>
        <taxon>Euteleostomi</taxon>
        <taxon>Amphibia</taxon>
        <taxon>Batrachia</taxon>
        <taxon>Caudata</taxon>
        <taxon>Salamandroidea</taxon>
        <taxon>Salamandridae</taxon>
        <taxon>Pleurodelinae</taxon>
        <taxon>Pleurodeles</taxon>
    </lineage>
</organism>
<proteinExistence type="predicted"/>
<evidence type="ECO:0000256" key="10">
    <source>
        <dbReference type="ARBA" id="ARBA00032328"/>
    </source>
</evidence>
<feature type="domain" description="WSC" evidence="16">
    <location>
        <begin position="113"/>
        <end position="207"/>
    </location>
</feature>
<keyword evidence="18" id="KW-1185">Reference proteome</keyword>
<feature type="domain" description="CUB" evidence="14">
    <location>
        <begin position="211"/>
        <end position="318"/>
    </location>
</feature>
<dbReference type="Pfam" id="PF01822">
    <property type="entry name" value="WSC"/>
    <property type="match status" value="1"/>
</dbReference>
<keyword evidence="6 12" id="KW-1133">Transmembrane helix</keyword>
<dbReference type="PROSITE" id="PS50070">
    <property type="entry name" value="KRINGLE_2"/>
    <property type="match status" value="1"/>
</dbReference>
<comment type="caution">
    <text evidence="11">Lacks conserved residue(s) required for the propagation of feature annotation.</text>
</comment>
<dbReference type="Pfam" id="PF00051">
    <property type="entry name" value="Kringle"/>
    <property type="match status" value="1"/>
</dbReference>
<evidence type="ECO:0000256" key="2">
    <source>
        <dbReference type="ARBA" id="ARBA00022572"/>
    </source>
</evidence>
<evidence type="ECO:0000313" key="17">
    <source>
        <dbReference type="EMBL" id="KAJ1092052.1"/>
    </source>
</evidence>
<evidence type="ECO:0000256" key="7">
    <source>
        <dbReference type="ARBA" id="ARBA00023136"/>
    </source>
</evidence>
<dbReference type="InterPro" id="IPR035914">
    <property type="entry name" value="Sperma_CUB_dom_sf"/>
</dbReference>
<protein>
    <recommendedName>
        <fullName evidence="10">Kringle-containing protein marking the eye and the nose</fullName>
    </recommendedName>
</protein>
<evidence type="ECO:0000256" key="6">
    <source>
        <dbReference type="ARBA" id="ARBA00022989"/>
    </source>
</evidence>
<reference evidence="17" key="1">
    <citation type="journal article" date="2022" name="bioRxiv">
        <title>Sequencing and chromosome-scale assembly of the giantPleurodeles waltlgenome.</title>
        <authorList>
            <person name="Brown T."/>
            <person name="Elewa A."/>
            <person name="Iarovenko S."/>
            <person name="Subramanian E."/>
            <person name="Araus A.J."/>
            <person name="Petzold A."/>
            <person name="Susuki M."/>
            <person name="Suzuki K.-i.T."/>
            <person name="Hayashi T."/>
            <person name="Toyoda A."/>
            <person name="Oliveira C."/>
            <person name="Osipova E."/>
            <person name="Leigh N.D."/>
            <person name="Simon A."/>
            <person name="Yun M.H."/>
        </authorList>
    </citation>
    <scope>NUCLEOTIDE SEQUENCE</scope>
    <source>
        <strain evidence="17">20211129_DDA</strain>
        <tissue evidence="17">Liver</tissue>
    </source>
</reference>
<dbReference type="PANTHER" id="PTHR24269">
    <property type="entry name" value="KREMEN PROTEIN"/>
    <property type="match status" value="1"/>
</dbReference>
<evidence type="ECO:0000256" key="3">
    <source>
        <dbReference type="ARBA" id="ARBA00022687"/>
    </source>
</evidence>
<sequence length="455" mass="50276">MECQIGLLPVVLSALAALAGCLNLFQSDCYTANGADYRGAQNQTSPQGGKPCLFWNETFQHPYNTLKYPNGEGGLGEHNYCRNPDGDVSPWCYIAEHEDGVYWKYCEVPTCRMPGNLGCYRDHGDPPPLTGSSETSNKLTIQSCISFCRSRRYKMAGMESGYACFCGNDPEYWKYGEAVSTECNSVCFGDHTQPCGGDGRVILFNTLIGACGGNYSLDGAVIYSPDFPDTYGPGRVCYWTIQVPGASGIRFNFTLFDIKDSVDMVELLDGYTNQVLARFDSRNRPLRPFNISSDFVILYFFSDRTNQAQGFAVIYQAFKELHPPETAGPYSSSPNQTLIEVITERTNLSGSAARSSKILYVITTSPSQPPRNMPGWTVYALTALLILTVIAILAKILLHVSLKWNGVTGSRTIGDCHRSSAGDIWTIFYKPSTSISIFKKKLKNQHDDRNPLVGE</sequence>
<dbReference type="InterPro" id="IPR000859">
    <property type="entry name" value="CUB_dom"/>
</dbReference>
<accession>A0AAV7LKL7</accession>
<evidence type="ECO:0000256" key="12">
    <source>
        <dbReference type="SAM" id="Phobius"/>
    </source>
</evidence>
<dbReference type="Pfam" id="PF00431">
    <property type="entry name" value="CUB"/>
    <property type="match status" value="1"/>
</dbReference>
<gene>
    <name evidence="17" type="ORF">NDU88_005166</name>
</gene>
<dbReference type="PROSITE" id="PS00021">
    <property type="entry name" value="KRINGLE_1"/>
    <property type="match status" value="1"/>
</dbReference>
<dbReference type="SUPFAM" id="SSF49854">
    <property type="entry name" value="Spermadhesin, CUB domain"/>
    <property type="match status" value="1"/>
</dbReference>
<evidence type="ECO:0000256" key="11">
    <source>
        <dbReference type="PROSITE-ProRule" id="PRU00121"/>
    </source>
</evidence>
<dbReference type="Proteomes" id="UP001066276">
    <property type="component" value="Chromosome 11"/>
</dbReference>
<dbReference type="InterPro" id="IPR002889">
    <property type="entry name" value="WSC_carb-bd"/>
</dbReference>
<evidence type="ECO:0000256" key="9">
    <source>
        <dbReference type="ARBA" id="ARBA00023180"/>
    </source>
</evidence>
<evidence type="ECO:0000259" key="15">
    <source>
        <dbReference type="PROSITE" id="PS50070"/>
    </source>
</evidence>
<keyword evidence="2 11" id="KW-0420">Kringle</keyword>
<dbReference type="InterPro" id="IPR013806">
    <property type="entry name" value="Kringle-like"/>
</dbReference>
<evidence type="ECO:0000256" key="5">
    <source>
        <dbReference type="ARBA" id="ARBA00022729"/>
    </source>
</evidence>
<keyword evidence="3" id="KW-0879">Wnt signaling pathway</keyword>
<dbReference type="InterPro" id="IPR018056">
    <property type="entry name" value="Kringle_CS"/>
</dbReference>
<evidence type="ECO:0000256" key="8">
    <source>
        <dbReference type="ARBA" id="ARBA00023157"/>
    </source>
</evidence>
<evidence type="ECO:0000256" key="13">
    <source>
        <dbReference type="SAM" id="SignalP"/>
    </source>
</evidence>
<comment type="caution">
    <text evidence="17">The sequence shown here is derived from an EMBL/GenBank/DDBJ whole genome shotgun (WGS) entry which is preliminary data.</text>
</comment>
<dbReference type="EMBL" id="JANPWB010000015">
    <property type="protein sequence ID" value="KAJ1092052.1"/>
    <property type="molecule type" value="Genomic_DNA"/>
</dbReference>
<dbReference type="Gene3D" id="2.40.20.10">
    <property type="entry name" value="Plasminogen Kringle 4"/>
    <property type="match status" value="1"/>
</dbReference>
<evidence type="ECO:0000256" key="4">
    <source>
        <dbReference type="ARBA" id="ARBA00022692"/>
    </source>
</evidence>
<comment type="subcellular location">
    <subcellularLocation>
        <location evidence="1">Membrane</location>
        <topology evidence="1">Single-pass type I membrane protein</topology>
    </subcellularLocation>
</comment>
<dbReference type="Gene3D" id="2.60.120.290">
    <property type="entry name" value="Spermadhesin, CUB domain"/>
    <property type="match status" value="1"/>
</dbReference>
<dbReference type="SMART" id="SM00042">
    <property type="entry name" value="CUB"/>
    <property type="match status" value="1"/>
</dbReference>
<dbReference type="GO" id="GO:0005886">
    <property type="term" value="C:plasma membrane"/>
    <property type="evidence" value="ECO:0007669"/>
    <property type="project" value="TreeGrafter"/>
</dbReference>
<dbReference type="CDD" id="cd00108">
    <property type="entry name" value="KR"/>
    <property type="match status" value="1"/>
</dbReference>
<keyword evidence="8" id="KW-1015">Disulfide bond</keyword>
<feature type="signal peptide" evidence="13">
    <location>
        <begin position="1"/>
        <end position="21"/>
    </location>
</feature>
<keyword evidence="7 12" id="KW-0472">Membrane</keyword>